<protein>
    <submittedName>
        <fullName evidence="9">Chromosome segregation cse1</fullName>
    </submittedName>
</protein>
<dbReference type="InterPro" id="IPR016024">
    <property type="entry name" value="ARM-type_fold"/>
</dbReference>
<dbReference type="InterPro" id="IPR013713">
    <property type="entry name" value="XPO2_central"/>
</dbReference>
<evidence type="ECO:0000256" key="4">
    <source>
        <dbReference type="ARBA" id="ARBA00022448"/>
    </source>
</evidence>
<accession>A0A3M7LY64</accession>
<dbReference type="Proteomes" id="UP000265663">
    <property type="component" value="Unassembled WGS sequence"/>
</dbReference>
<dbReference type="GO" id="GO:0031267">
    <property type="term" value="F:small GTPase binding"/>
    <property type="evidence" value="ECO:0007669"/>
    <property type="project" value="InterPro"/>
</dbReference>
<sequence>MVANHPPEHLLLFSPSQFPPSTSALGSLSSTMATDIATLSRMLQASLDPQQNKQAEAAIAQEQTKPGFSLSLLQIVASNASPPNTRLSAALYFKNFVKRNWVDEDGNYKLPEDEVVAIKRELIGLMVSVPANLQAQLGEAISAIADSDFWQRWDTLVDDLISRLTPDNTVVNNGVLQVAHSIFKRWRPLFRSDDLFTEINHVLSKFSTPFLQLLENTDTLITNSQGNPETLKRAFTTLDLLLKLFYDLSCQDLPPVFEDHIGVISGLLHKYLVFDNPALRTDDDTESGPQEYVRAGIFEALMLYIQKYEDVFGPQLGQFIETTWGFLMSVGLETKYDILVSKALQFLTAVASTQHAEAFNNEPVLVQVIEKVILPNLTLRESDVELFEDEPIEFIRRDLEGSDNDTRRRAATNFLRQLMSRFEALVTTTSQTYIDAHLQDYAKDPANNWKSKDTAVYLFTAIAAKGTATAGQGVMSVNENVNILDFFQKHIAADLQGQGASPILKVDAIKFLYVFRSQLSPDLWRAAFPLLVNQLGDDNYVIHTYAAIAVERALFMTDSNRQPIIPRADVVNSSKDLLSHLFKLITKNSAPEKIQENEFLMKCVMRVLIFVRDGILPICETVLQNFINIVKVIRHNPSNPRFQYYLFEGIGALVRFGAPKHPQFFEEKLYEPFAACLQAQVEEFSPYIFQLFSALLEANPSGELSEYYRSLFSIIIQGAVWEQRGNVPALARLLSAMVARDAQHIVAQKQLEPILGIFQKLVTSKAHETYSFELIESVVANIPANALQPYFGTILQLMLTRLSNMKTENFQLRFISFYHFVIFKPIYLTVILPDTQKLARPVDRKTAVVSFTKTLGDSQAFVDRYPKGWTLTTQRLIELLVNPPVPTAADDIIPDADVDELGFGVGFTQLNTCRKAPRDPFPEIADVKQWVGQYLKDADSRHSGRIVKIVQERLDDTSKQALAGYLS</sequence>
<comment type="similarity">
    <text evidence="3">Belongs to the XPO2/CSE1 family.</text>
</comment>
<evidence type="ECO:0000256" key="3">
    <source>
        <dbReference type="ARBA" id="ARBA00008669"/>
    </source>
</evidence>
<dbReference type="GO" id="GO:0006606">
    <property type="term" value="P:protein import into nucleus"/>
    <property type="evidence" value="ECO:0007669"/>
    <property type="project" value="TreeGrafter"/>
</dbReference>
<dbReference type="Gene3D" id="1.25.10.10">
    <property type="entry name" value="Leucine-rich Repeat Variant"/>
    <property type="match status" value="1"/>
</dbReference>
<evidence type="ECO:0000313" key="10">
    <source>
        <dbReference type="Proteomes" id="UP000265663"/>
    </source>
</evidence>
<evidence type="ECO:0000256" key="2">
    <source>
        <dbReference type="ARBA" id="ARBA00004496"/>
    </source>
</evidence>
<dbReference type="FunFam" id="1.25.10.10:FF:000057">
    <property type="entry name" value="Exportin-2 isoform 1"/>
    <property type="match status" value="1"/>
</dbReference>
<evidence type="ECO:0000256" key="7">
    <source>
        <dbReference type="ARBA" id="ARBA00023242"/>
    </source>
</evidence>
<feature type="domain" description="Importin N-terminal" evidence="8">
    <location>
        <begin position="55"/>
        <end position="128"/>
    </location>
</feature>
<keyword evidence="4" id="KW-0813">Transport</keyword>
<dbReference type="InterPro" id="IPR011989">
    <property type="entry name" value="ARM-like"/>
</dbReference>
<keyword evidence="10" id="KW-1185">Reference proteome</keyword>
<dbReference type="OrthoDB" id="3268246at2759"/>
<dbReference type="Pfam" id="PF08506">
    <property type="entry name" value="Cse1"/>
    <property type="match status" value="1"/>
</dbReference>
<evidence type="ECO:0000256" key="6">
    <source>
        <dbReference type="ARBA" id="ARBA00022927"/>
    </source>
</evidence>
<keyword evidence="6" id="KW-0653">Protein transport</keyword>
<gene>
    <name evidence="9" type="ORF">GMOD_00000944</name>
</gene>
<dbReference type="GO" id="GO:0006611">
    <property type="term" value="P:protein export from nucleus"/>
    <property type="evidence" value="ECO:0007669"/>
    <property type="project" value="TreeGrafter"/>
</dbReference>
<keyword evidence="5" id="KW-0963">Cytoplasm</keyword>
<dbReference type="Pfam" id="PF03810">
    <property type="entry name" value="IBN_N"/>
    <property type="match status" value="1"/>
</dbReference>
<name>A0A3M7LY64_9PLEO</name>
<keyword evidence="7" id="KW-0539">Nucleus</keyword>
<dbReference type="PANTHER" id="PTHR10997:SF8">
    <property type="entry name" value="EXPORTIN-2"/>
    <property type="match status" value="1"/>
</dbReference>
<evidence type="ECO:0000256" key="1">
    <source>
        <dbReference type="ARBA" id="ARBA00004123"/>
    </source>
</evidence>
<dbReference type="PANTHER" id="PTHR10997">
    <property type="entry name" value="IMPORTIN-7, 8, 11"/>
    <property type="match status" value="1"/>
</dbReference>
<evidence type="ECO:0000256" key="5">
    <source>
        <dbReference type="ARBA" id="ARBA00022490"/>
    </source>
</evidence>
<dbReference type="SMART" id="SM00913">
    <property type="entry name" value="IBN_N"/>
    <property type="match status" value="1"/>
</dbReference>
<dbReference type="GO" id="GO:0005049">
    <property type="term" value="F:nuclear export signal receptor activity"/>
    <property type="evidence" value="ECO:0007669"/>
    <property type="project" value="TreeGrafter"/>
</dbReference>
<dbReference type="Pfam" id="PF03378">
    <property type="entry name" value="CAS_CSE1"/>
    <property type="match status" value="1"/>
</dbReference>
<organism evidence="9 10">
    <name type="scientific">Pyrenophora seminiperda CCB06</name>
    <dbReference type="NCBI Taxonomy" id="1302712"/>
    <lineage>
        <taxon>Eukaryota</taxon>
        <taxon>Fungi</taxon>
        <taxon>Dikarya</taxon>
        <taxon>Ascomycota</taxon>
        <taxon>Pezizomycotina</taxon>
        <taxon>Dothideomycetes</taxon>
        <taxon>Pleosporomycetidae</taxon>
        <taxon>Pleosporales</taxon>
        <taxon>Pleosporineae</taxon>
        <taxon>Pleosporaceae</taxon>
        <taxon>Pyrenophora</taxon>
    </lineage>
</organism>
<dbReference type="GO" id="GO:0005635">
    <property type="term" value="C:nuclear envelope"/>
    <property type="evidence" value="ECO:0007669"/>
    <property type="project" value="TreeGrafter"/>
</dbReference>
<dbReference type="AlphaFoldDB" id="A0A3M7LY64"/>
<dbReference type="GO" id="GO:0005829">
    <property type="term" value="C:cytosol"/>
    <property type="evidence" value="ECO:0007669"/>
    <property type="project" value="TreeGrafter"/>
</dbReference>
<dbReference type="SUPFAM" id="SSF48371">
    <property type="entry name" value="ARM repeat"/>
    <property type="match status" value="1"/>
</dbReference>
<proteinExistence type="inferred from homology"/>
<evidence type="ECO:0000259" key="8">
    <source>
        <dbReference type="PROSITE" id="PS50166"/>
    </source>
</evidence>
<comment type="subcellular location">
    <subcellularLocation>
        <location evidence="2">Cytoplasm</location>
    </subcellularLocation>
    <subcellularLocation>
        <location evidence="1">Nucleus</location>
    </subcellularLocation>
</comment>
<reference evidence="9 10" key="1">
    <citation type="journal article" date="2014" name="PLoS ONE">
        <title>De novo Genome Assembly of the Fungal Plant Pathogen Pyrenophora semeniperda.</title>
        <authorList>
            <person name="Soliai M.M."/>
            <person name="Meyer S.E."/>
            <person name="Udall J.A."/>
            <person name="Elzinga D.E."/>
            <person name="Hermansen R.A."/>
            <person name="Bodily P.M."/>
            <person name="Hart A.A."/>
            <person name="Coleman C.E."/>
        </authorList>
    </citation>
    <scope>NUCLEOTIDE SEQUENCE [LARGE SCALE GENOMIC DNA]</scope>
    <source>
        <strain evidence="9 10">CCB06</strain>
        <tissue evidence="9">Mycelium</tissue>
    </source>
</reference>
<dbReference type="PROSITE" id="PS50166">
    <property type="entry name" value="IMPORTIN_B_NT"/>
    <property type="match status" value="1"/>
</dbReference>
<dbReference type="InterPro" id="IPR001494">
    <property type="entry name" value="Importin-beta_N"/>
</dbReference>
<dbReference type="EMBL" id="KE747810">
    <property type="protein sequence ID" value="RMZ67072.1"/>
    <property type="molecule type" value="Genomic_DNA"/>
</dbReference>
<dbReference type="InterPro" id="IPR005043">
    <property type="entry name" value="XPO2_C"/>
</dbReference>
<evidence type="ECO:0000313" key="9">
    <source>
        <dbReference type="EMBL" id="RMZ67072.1"/>
    </source>
</evidence>